<dbReference type="Pfam" id="PF00849">
    <property type="entry name" value="PseudoU_synth_2"/>
    <property type="match status" value="1"/>
</dbReference>
<dbReference type="InterPro" id="IPR002942">
    <property type="entry name" value="S4_RNA-bd"/>
</dbReference>
<dbReference type="SUPFAM" id="SSF55120">
    <property type="entry name" value="Pseudouridine synthase"/>
    <property type="match status" value="1"/>
</dbReference>
<evidence type="ECO:0000256" key="1">
    <source>
        <dbReference type="ARBA" id="ARBA00010876"/>
    </source>
</evidence>
<feature type="domain" description="RNA-binding S4" evidence="3">
    <location>
        <begin position="14"/>
        <end position="83"/>
    </location>
</feature>
<dbReference type="PANTHER" id="PTHR21600:SF87">
    <property type="entry name" value="RNA PSEUDOURIDYLATE SYNTHASE DOMAIN-CONTAINING PROTEIN 1"/>
    <property type="match status" value="1"/>
</dbReference>
<evidence type="ECO:0000259" key="3">
    <source>
        <dbReference type="SMART" id="SM00363"/>
    </source>
</evidence>
<dbReference type="InterPro" id="IPR050188">
    <property type="entry name" value="RluA_PseudoU_synthase"/>
</dbReference>
<dbReference type="InterPro" id="IPR006145">
    <property type="entry name" value="PsdUridine_synth_RsuA/RluA"/>
</dbReference>
<evidence type="ECO:0000256" key="2">
    <source>
        <dbReference type="ARBA" id="ARBA00023235"/>
    </source>
</evidence>
<dbReference type="CDD" id="cd02869">
    <property type="entry name" value="PseudoU_synth_RluA_like"/>
    <property type="match status" value="1"/>
</dbReference>
<dbReference type="SUPFAM" id="SSF55174">
    <property type="entry name" value="Alpha-L RNA-binding motif"/>
    <property type="match status" value="1"/>
</dbReference>
<dbReference type="GO" id="GO:0000455">
    <property type="term" value="P:enzyme-directed rRNA pseudouridine synthesis"/>
    <property type="evidence" value="ECO:0007669"/>
    <property type="project" value="TreeGrafter"/>
</dbReference>
<reference evidence="4" key="1">
    <citation type="submission" date="2018-05" db="EMBL/GenBank/DDBJ databases">
        <authorList>
            <person name="Lanie J.A."/>
            <person name="Ng W.-L."/>
            <person name="Kazmierczak K.M."/>
            <person name="Andrzejewski T.M."/>
            <person name="Davidsen T.M."/>
            <person name="Wayne K.J."/>
            <person name="Tettelin H."/>
            <person name="Glass J.I."/>
            <person name="Rusch D."/>
            <person name="Podicherti R."/>
            <person name="Tsui H.-C.T."/>
            <person name="Winkler M.E."/>
        </authorList>
    </citation>
    <scope>NUCLEOTIDE SEQUENCE</scope>
</reference>
<dbReference type="InterPro" id="IPR020103">
    <property type="entry name" value="PsdUridine_synth_cat_dom_sf"/>
</dbReference>
<dbReference type="GO" id="GO:0003723">
    <property type="term" value="F:RNA binding"/>
    <property type="evidence" value="ECO:0007669"/>
    <property type="project" value="InterPro"/>
</dbReference>
<dbReference type="GO" id="GO:0009982">
    <property type="term" value="F:pseudouridine synthase activity"/>
    <property type="evidence" value="ECO:0007669"/>
    <property type="project" value="InterPro"/>
</dbReference>
<dbReference type="InterPro" id="IPR036986">
    <property type="entry name" value="S4_RNA-bd_sf"/>
</dbReference>
<dbReference type="PANTHER" id="PTHR21600">
    <property type="entry name" value="MITOCHONDRIAL RNA PSEUDOURIDINE SYNTHASE"/>
    <property type="match status" value="1"/>
</dbReference>
<dbReference type="AlphaFoldDB" id="A0A381TD95"/>
<comment type="similarity">
    <text evidence="1">Belongs to the pseudouridine synthase RluA family.</text>
</comment>
<dbReference type="PROSITE" id="PS01129">
    <property type="entry name" value="PSI_RLU"/>
    <property type="match status" value="1"/>
</dbReference>
<dbReference type="InterPro" id="IPR006224">
    <property type="entry name" value="PsdUridine_synth_RluA-like_CS"/>
</dbReference>
<protein>
    <recommendedName>
        <fullName evidence="3">RNA-binding S4 domain-containing protein</fullName>
    </recommendedName>
</protein>
<evidence type="ECO:0000313" key="4">
    <source>
        <dbReference type="EMBL" id="SVA14106.1"/>
    </source>
</evidence>
<organism evidence="4">
    <name type="scientific">marine metagenome</name>
    <dbReference type="NCBI Taxonomy" id="408172"/>
    <lineage>
        <taxon>unclassified sequences</taxon>
        <taxon>metagenomes</taxon>
        <taxon>ecological metagenomes</taxon>
    </lineage>
</organism>
<dbReference type="SMART" id="SM00363">
    <property type="entry name" value="S4"/>
    <property type="match status" value="1"/>
</dbReference>
<dbReference type="Pfam" id="PF01479">
    <property type="entry name" value="S4"/>
    <property type="match status" value="1"/>
</dbReference>
<proteinExistence type="inferred from homology"/>
<dbReference type="EMBL" id="UINC01004409">
    <property type="protein sequence ID" value="SVA14106.1"/>
    <property type="molecule type" value="Genomic_DNA"/>
</dbReference>
<dbReference type="PROSITE" id="PS50889">
    <property type="entry name" value="S4"/>
    <property type="match status" value="1"/>
</dbReference>
<accession>A0A381TD95</accession>
<name>A0A381TD95_9ZZZZ</name>
<dbReference type="Gene3D" id="3.30.2350.10">
    <property type="entry name" value="Pseudouridine synthase"/>
    <property type="match status" value="1"/>
</dbReference>
<dbReference type="Gene3D" id="3.10.290.10">
    <property type="entry name" value="RNA-binding S4 domain"/>
    <property type="match status" value="1"/>
</dbReference>
<keyword evidence="2" id="KW-0413">Isomerase</keyword>
<sequence length="300" mass="35678">MLKKFIVDKDYHNSRFDKWFKQNVFNIPQSLIEKIIRKNKVKVNKKKTKTSYRVQFHDIIEIYGINKIKSNDKSKKIKYKPSEKEKSKYDNFILENNDNFIIINKPSGIPVQAGTKSFKNIIDILKNTKYFKDAKPFIVHRLDKETSGVLIVAKNREYAQLFTSLFRIRKIHKTYLAITYGEVPENINLLEDDLISYDNNKKVIQKAISHLKILKSNGQYSLLELNPITGRKHQLRKQLYNIGNPIIGDNKYFVKKHINKIRSKNLMLHAHKIKFMINNVKYNFKAKYNEEFEDFIKRKF</sequence>
<gene>
    <name evidence="4" type="ORF">METZ01_LOCUS66960</name>
</gene>